<evidence type="ECO:0000259" key="8">
    <source>
        <dbReference type="Pfam" id="PF00728"/>
    </source>
</evidence>
<dbReference type="InterPro" id="IPR015883">
    <property type="entry name" value="Glyco_hydro_20_cat"/>
</dbReference>
<dbReference type="InterPro" id="IPR015882">
    <property type="entry name" value="HEX_bac_N"/>
</dbReference>
<organism evidence="10 11">
    <name type="scientific">Poriferisphaera corsica</name>
    <dbReference type="NCBI Taxonomy" id="2528020"/>
    <lineage>
        <taxon>Bacteria</taxon>
        <taxon>Pseudomonadati</taxon>
        <taxon>Planctomycetota</taxon>
        <taxon>Phycisphaerae</taxon>
        <taxon>Phycisphaerales</taxon>
        <taxon>Phycisphaeraceae</taxon>
        <taxon>Poriferisphaera</taxon>
    </lineage>
</organism>
<dbReference type="Proteomes" id="UP000317369">
    <property type="component" value="Chromosome"/>
</dbReference>
<dbReference type="AlphaFoldDB" id="A0A517YTW8"/>
<dbReference type="GO" id="GO:0004563">
    <property type="term" value="F:beta-N-acetylhexosaminidase activity"/>
    <property type="evidence" value="ECO:0007669"/>
    <property type="project" value="UniProtKB-EC"/>
</dbReference>
<evidence type="ECO:0000313" key="11">
    <source>
        <dbReference type="Proteomes" id="UP000317369"/>
    </source>
</evidence>
<dbReference type="Pfam" id="PF02838">
    <property type="entry name" value="Glyco_hydro_20b"/>
    <property type="match status" value="1"/>
</dbReference>
<dbReference type="SUPFAM" id="SSF55545">
    <property type="entry name" value="beta-N-acetylhexosaminidase-like domain"/>
    <property type="match status" value="1"/>
</dbReference>
<evidence type="ECO:0000259" key="9">
    <source>
        <dbReference type="Pfam" id="PF02838"/>
    </source>
</evidence>
<feature type="domain" description="Beta-hexosaminidase bacterial type N-terminal" evidence="9">
    <location>
        <begin position="282"/>
        <end position="420"/>
    </location>
</feature>
<evidence type="ECO:0000256" key="5">
    <source>
        <dbReference type="ARBA" id="ARBA00023295"/>
    </source>
</evidence>
<reference evidence="10 11" key="1">
    <citation type="submission" date="2019-02" db="EMBL/GenBank/DDBJ databases">
        <title>Deep-cultivation of Planctomycetes and their phenomic and genomic characterization uncovers novel biology.</title>
        <authorList>
            <person name="Wiegand S."/>
            <person name="Jogler M."/>
            <person name="Boedeker C."/>
            <person name="Pinto D."/>
            <person name="Vollmers J."/>
            <person name="Rivas-Marin E."/>
            <person name="Kohn T."/>
            <person name="Peeters S.H."/>
            <person name="Heuer A."/>
            <person name="Rast P."/>
            <person name="Oberbeckmann S."/>
            <person name="Bunk B."/>
            <person name="Jeske O."/>
            <person name="Meyerdierks A."/>
            <person name="Storesund J.E."/>
            <person name="Kallscheuer N."/>
            <person name="Luecker S."/>
            <person name="Lage O.M."/>
            <person name="Pohl T."/>
            <person name="Merkel B.J."/>
            <person name="Hornburger P."/>
            <person name="Mueller R.-W."/>
            <person name="Bruemmer F."/>
            <person name="Labrenz M."/>
            <person name="Spormann A.M."/>
            <person name="Op den Camp H."/>
            <person name="Overmann J."/>
            <person name="Amann R."/>
            <person name="Jetten M.S.M."/>
            <person name="Mascher T."/>
            <person name="Medema M.H."/>
            <person name="Devos D.P."/>
            <person name="Kaster A.-K."/>
            <person name="Ovreas L."/>
            <person name="Rohde M."/>
            <person name="Galperin M.Y."/>
            <person name="Jogler C."/>
        </authorList>
    </citation>
    <scope>NUCLEOTIDE SEQUENCE [LARGE SCALE GENOMIC DNA]</scope>
    <source>
        <strain evidence="10 11">KS4</strain>
    </source>
</reference>
<accession>A0A517YTW8</accession>
<dbReference type="PROSITE" id="PS51257">
    <property type="entry name" value="PROKAR_LIPOPROTEIN"/>
    <property type="match status" value="1"/>
</dbReference>
<dbReference type="Pfam" id="PF00728">
    <property type="entry name" value="Glyco_hydro_20"/>
    <property type="match status" value="1"/>
</dbReference>
<dbReference type="GO" id="GO:0030203">
    <property type="term" value="P:glycosaminoglycan metabolic process"/>
    <property type="evidence" value="ECO:0007669"/>
    <property type="project" value="TreeGrafter"/>
</dbReference>
<dbReference type="RefSeq" id="WP_145076911.1">
    <property type="nucleotide sequence ID" value="NZ_CP036425.1"/>
</dbReference>
<dbReference type="SUPFAM" id="SSF51445">
    <property type="entry name" value="(Trans)glycosidases"/>
    <property type="match status" value="1"/>
</dbReference>
<keyword evidence="4 10" id="KW-0378">Hydrolase</keyword>
<name>A0A517YTW8_9BACT</name>
<proteinExistence type="inferred from homology"/>
<dbReference type="InterPro" id="IPR017853">
    <property type="entry name" value="GH"/>
</dbReference>
<dbReference type="Gene3D" id="3.30.379.10">
    <property type="entry name" value="Chitobiase/beta-hexosaminidase domain 2-like"/>
    <property type="match status" value="1"/>
</dbReference>
<evidence type="ECO:0000256" key="4">
    <source>
        <dbReference type="ARBA" id="ARBA00022801"/>
    </source>
</evidence>
<comment type="similarity">
    <text evidence="2">Belongs to the glycosyl hydrolase 20 family.</text>
</comment>
<protein>
    <recommendedName>
        <fullName evidence="3">beta-N-acetylhexosaminidase</fullName>
        <ecNumber evidence="3">3.2.1.52</ecNumber>
    </recommendedName>
</protein>
<feature type="signal peptide" evidence="7">
    <location>
        <begin position="1"/>
        <end position="31"/>
    </location>
</feature>
<dbReference type="PANTHER" id="PTHR22600:SF57">
    <property type="entry name" value="BETA-N-ACETYLHEXOSAMINIDASE"/>
    <property type="match status" value="1"/>
</dbReference>
<dbReference type="InterPro" id="IPR029018">
    <property type="entry name" value="Hex-like_dom2"/>
</dbReference>
<dbReference type="InterPro" id="IPR025705">
    <property type="entry name" value="Beta_hexosaminidase_sua/sub"/>
</dbReference>
<feature type="domain" description="Glycoside hydrolase family 20 catalytic" evidence="8">
    <location>
        <begin position="476"/>
        <end position="649"/>
    </location>
</feature>
<dbReference type="KEGG" id="pcor:KS4_17360"/>
<dbReference type="OrthoDB" id="9810898at2"/>
<feature type="active site" description="Proton donor" evidence="6">
    <location>
        <position position="561"/>
    </location>
</feature>
<gene>
    <name evidence="10" type="ORF">KS4_17360</name>
</gene>
<dbReference type="GO" id="GO:0005975">
    <property type="term" value="P:carbohydrate metabolic process"/>
    <property type="evidence" value="ECO:0007669"/>
    <property type="project" value="InterPro"/>
</dbReference>
<evidence type="ECO:0000256" key="2">
    <source>
        <dbReference type="ARBA" id="ARBA00006285"/>
    </source>
</evidence>
<evidence type="ECO:0000256" key="1">
    <source>
        <dbReference type="ARBA" id="ARBA00001231"/>
    </source>
</evidence>
<keyword evidence="5 10" id="KW-0326">Glycosidase</keyword>
<dbReference type="EMBL" id="CP036425">
    <property type="protein sequence ID" value="QDU33680.1"/>
    <property type="molecule type" value="Genomic_DNA"/>
</dbReference>
<dbReference type="PANTHER" id="PTHR22600">
    <property type="entry name" value="BETA-HEXOSAMINIDASE"/>
    <property type="match status" value="1"/>
</dbReference>
<dbReference type="GO" id="GO:0016020">
    <property type="term" value="C:membrane"/>
    <property type="evidence" value="ECO:0007669"/>
    <property type="project" value="TreeGrafter"/>
</dbReference>
<evidence type="ECO:0000256" key="7">
    <source>
        <dbReference type="SAM" id="SignalP"/>
    </source>
</evidence>
<keyword evidence="11" id="KW-1185">Reference proteome</keyword>
<feature type="chain" id="PRO_5022106501" description="beta-N-acetylhexosaminidase" evidence="7">
    <location>
        <begin position="32"/>
        <end position="937"/>
    </location>
</feature>
<evidence type="ECO:0000256" key="3">
    <source>
        <dbReference type="ARBA" id="ARBA00012663"/>
    </source>
</evidence>
<evidence type="ECO:0000256" key="6">
    <source>
        <dbReference type="PIRSR" id="PIRSR625705-1"/>
    </source>
</evidence>
<sequence length="937" mass="103742" precursor="true">MNLERRVVWSHVILPILAMACFFNVMSQAVAAEGEGWAIDFNQKSGLSVSYDGVPVIWKSSLYVVKPGWLGTLYGEGAHKTTIERLDSNGKQVVKAVGKSDAFTAEYTMTVVDARTVEITFSGKLTTNQACQAEFNMGYFNANLIGGKKYRGKKKDGSSFKGKVDVYPTKSGMWESDLVNGAKKYVFDSTLGELTIDFDAPQRVLFFDARNYTSGWSKVMPLFWGGYNVEPAGMKDAKNLKWSMRLTLDAHKQTTERKSYSGKLDGVQSEAVKGYAKTGELIVPKPKKMKQGHGTVILGDQVFCAIQRPEGDERLDRAVARTIAMFDGIELSETQWVKSADDSVVIRLSGKKLGKTAIAGQTSSRWYQNEEGYMLQATSDEVKIVSSTMRGAFFGLQSLKQLLRIDEQGLELPAIEVTDWPDMKFRGALFFPAKSGYEMDRKLIERVFAPLKMNVVVIEIDKIKWDTNPAMAYPDSMEKAQVRELVALARENFLEPMPLVNVPGHCGWLFNNDQNKDICEDWDAKYAVCTKNPKTFEVVFSIFDEAIEMFQPKIMHIGHDEVDAAGIFPNPACPQYSSDDKVAELFMDFMNKSASYLKERGIRSMVWSDMMLFKGESPDATNAESQEEADYCRENLPENVIIGDWHYAAAKKYQSQWIFKETGADTVGCVWATPANIYQMAMDVKAAGNLGQLQTMWCGFFPNEATIKAAFNQFAGHVLTAEYAWGNRKEKPSELPYTQGDVFNQLYAPKAVEVKGGKLIDMSQVGNVSRATWPMAGTGYNLSVLPDDVVNMKGYSFDMRGKKLLMIGNSSATSAKAYEDVTFDLGGVAAKEIALLNAGASNVMPGTEIAKMTVVFEDGNEVVYPLMSDVNTSGLIAGKTSTTLNAGWMGKGGEGGRMVLFISSWVNEMPSKKVKSIKFAPSSKQVGWILAGMTIVE</sequence>
<comment type="catalytic activity">
    <reaction evidence="1">
        <text>Hydrolysis of terminal non-reducing N-acetyl-D-hexosamine residues in N-acetyl-beta-D-hexosaminides.</text>
        <dbReference type="EC" id="3.2.1.52"/>
    </reaction>
</comment>
<dbReference type="PRINTS" id="PR00738">
    <property type="entry name" value="GLHYDRLASE20"/>
</dbReference>
<evidence type="ECO:0000313" key="10">
    <source>
        <dbReference type="EMBL" id="QDU33680.1"/>
    </source>
</evidence>
<keyword evidence="7" id="KW-0732">Signal</keyword>
<dbReference type="Gene3D" id="3.20.20.80">
    <property type="entry name" value="Glycosidases"/>
    <property type="match status" value="1"/>
</dbReference>
<dbReference type="EC" id="3.2.1.52" evidence="3"/>